<dbReference type="PANTHER" id="PTHR33558:SF1">
    <property type="entry name" value="GLUTAREDOXIN-LIKE PROTEIN C5ORF63 HOMOLOG"/>
    <property type="match status" value="1"/>
</dbReference>
<evidence type="ECO:0000313" key="1">
    <source>
        <dbReference type="EMBL" id="SES41737.1"/>
    </source>
</evidence>
<dbReference type="Pfam" id="PF05768">
    <property type="entry name" value="Glrx-like"/>
    <property type="match status" value="1"/>
</dbReference>
<dbReference type="STRING" id="1601833.SAMN05518684_1277"/>
<keyword evidence="2" id="KW-1185">Reference proteome</keyword>
<dbReference type="EMBL" id="FOGT01000027">
    <property type="protein sequence ID" value="SES41737.1"/>
    <property type="molecule type" value="Genomic_DNA"/>
</dbReference>
<sequence length="82" mass="9571">MSDMKVFFYTKEKCPLCDKGLEKLKSLEDSADLEIEMRDIYSKDEWLEKYQIRIPVIEDGGGRVIDEGIISKEELVKNLNLK</sequence>
<dbReference type="InterPro" id="IPR052565">
    <property type="entry name" value="Glutaredoxin-like_YDR286C"/>
</dbReference>
<accession>A0A1H9X785</accession>
<dbReference type="InterPro" id="IPR036249">
    <property type="entry name" value="Thioredoxin-like_sf"/>
</dbReference>
<reference evidence="2" key="1">
    <citation type="submission" date="2016-10" db="EMBL/GenBank/DDBJ databases">
        <authorList>
            <person name="Varghese N."/>
            <person name="Submissions S."/>
        </authorList>
    </citation>
    <scope>NUCLEOTIDE SEQUENCE [LARGE SCALE GENOMIC DNA]</scope>
    <source>
        <strain evidence="2">S9</strain>
    </source>
</reference>
<dbReference type="InterPro" id="IPR008554">
    <property type="entry name" value="Glutaredoxin-like"/>
</dbReference>
<name>A0A1H9X785_9BACI</name>
<organism evidence="1 2">
    <name type="scientific">Salipaludibacillus aurantiacus</name>
    <dbReference type="NCBI Taxonomy" id="1601833"/>
    <lineage>
        <taxon>Bacteria</taxon>
        <taxon>Bacillati</taxon>
        <taxon>Bacillota</taxon>
        <taxon>Bacilli</taxon>
        <taxon>Bacillales</taxon>
        <taxon>Bacillaceae</taxon>
    </lineage>
</organism>
<dbReference type="Proteomes" id="UP000198571">
    <property type="component" value="Unassembled WGS sequence"/>
</dbReference>
<evidence type="ECO:0000313" key="2">
    <source>
        <dbReference type="Proteomes" id="UP000198571"/>
    </source>
</evidence>
<dbReference type="SUPFAM" id="SSF52833">
    <property type="entry name" value="Thioredoxin-like"/>
    <property type="match status" value="1"/>
</dbReference>
<dbReference type="PANTHER" id="PTHR33558">
    <property type="entry name" value="GLUTAREDOXIN-LIKE PROTEIN C5ORF63 HOMOLOG"/>
    <property type="match status" value="1"/>
</dbReference>
<protein>
    <submittedName>
        <fullName evidence="1">Glutaredoxin-like domain</fullName>
    </submittedName>
</protein>
<proteinExistence type="predicted"/>
<gene>
    <name evidence="1" type="ORF">SAMN05518684_1277</name>
</gene>
<dbReference type="Gene3D" id="3.40.30.10">
    <property type="entry name" value="Glutaredoxin"/>
    <property type="match status" value="1"/>
</dbReference>
<dbReference type="AlphaFoldDB" id="A0A1H9X785"/>